<protein>
    <submittedName>
        <fullName evidence="2">Beta-lactamase family protein</fullName>
    </submittedName>
</protein>
<dbReference type="SUPFAM" id="SSF56601">
    <property type="entry name" value="beta-lactamase/transpeptidase-like"/>
    <property type="match status" value="1"/>
</dbReference>
<dbReference type="PANTHER" id="PTHR43319">
    <property type="entry name" value="BETA-LACTAMASE-RELATED"/>
    <property type="match status" value="1"/>
</dbReference>
<evidence type="ECO:0000259" key="1">
    <source>
        <dbReference type="Pfam" id="PF00144"/>
    </source>
</evidence>
<dbReference type="InterPro" id="IPR012338">
    <property type="entry name" value="Beta-lactam/transpept-like"/>
</dbReference>
<reference evidence="2" key="1">
    <citation type="submission" date="2020-05" db="EMBL/GenBank/DDBJ databases">
        <title>Sulfur intermediates as new biogeochemical hubs in an aquatic model microbial ecosystem.</title>
        <authorList>
            <person name="Vigneron A."/>
        </authorList>
    </citation>
    <scope>NUCLEOTIDE SEQUENCE</scope>
    <source>
        <strain evidence="2">Bin.250</strain>
    </source>
</reference>
<dbReference type="EMBL" id="JABMOJ010000256">
    <property type="protein sequence ID" value="NQV65073.1"/>
    <property type="molecule type" value="Genomic_DNA"/>
</dbReference>
<dbReference type="InterPro" id="IPR001466">
    <property type="entry name" value="Beta-lactam-related"/>
</dbReference>
<accession>A0A972VVM2</accession>
<proteinExistence type="predicted"/>
<evidence type="ECO:0000313" key="2">
    <source>
        <dbReference type="EMBL" id="NQV65073.1"/>
    </source>
</evidence>
<dbReference type="Proteomes" id="UP000754644">
    <property type="component" value="Unassembled WGS sequence"/>
</dbReference>
<evidence type="ECO:0000313" key="3">
    <source>
        <dbReference type="Proteomes" id="UP000754644"/>
    </source>
</evidence>
<gene>
    <name evidence="2" type="ORF">HQ497_06900</name>
</gene>
<name>A0A972VVM2_9GAMM</name>
<comment type="caution">
    <text evidence="2">The sequence shown here is derived from an EMBL/GenBank/DDBJ whole genome shotgun (WGS) entry which is preliminary data.</text>
</comment>
<dbReference type="Pfam" id="PF00144">
    <property type="entry name" value="Beta-lactamase"/>
    <property type="match status" value="1"/>
</dbReference>
<dbReference type="PANTHER" id="PTHR43319:SF3">
    <property type="entry name" value="BETA-LACTAMASE-RELATED DOMAIN-CONTAINING PROTEIN"/>
    <property type="match status" value="1"/>
</dbReference>
<feature type="domain" description="Beta-lactamase-related" evidence="1">
    <location>
        <begin position="24"/>
        <end position="379"/>
    </location>
</feature>
<dbReference type="Gene3D" id="3.40.710.10">
    <property type="entry name" value="DD-peptidase/beta-lactamase superfamily"/>
    <property type="match status" value="1"/>
</dbReference>
<dbReference type="InterPro" id="IPR052907">
    <property type="entry name" value="Beta-lactamase/esterase"/>
</dbReference>
<sequence length="386" mass="42210">MSDLVVHGHCDSKFEAVRRGFVENFTQRDELGASVAVVYEGELVVDLWAGYGDADRTRPWLEDTLVNVWSVGKAMTALTLLHLLENRNIDVNSRVADHWPEFAQAGKGQITLAQAMSHQAGLCGIDSPLPTDAYFHWDLMTAAIARQKPWWVPGQAHGYHTNTFGFLLGEPLQRIAGQSFSDYFQQQIAGPLGMDFQFGVAAVQQHRCADLTFLDRAGVGLAAPVMALDASDTLGAMRERVANNPPLLSLGVNSTAWRRAVFPSTNPQSNARSVARCFGELALIAAGKRVGVISQAQLNRATQIVSDGLDLNVQRPTRFGLGFQLTQPDRPLGPNPGTFGHYGNGGHLGFADPSRSLGFAYHMNHQGFAWRDPRNITLTDAVYRSL</sequence>
<dbReference type="AlphaFoldDB" id="A0A972VVM2"/>
<organism evidence="2 3">
    <name type="scientific">SAR86 cluster bacterium</name>
    <dbReference type="NCBI Taxonomy" id="2030880"/>
    <lineage>
        <taxon>Bacteria</taxon>
        <taxon>Pseudomonadati</taxon>
        <taxon>Pseudomonadota</taxon>
        <taxon>Gammaproteobacteria</taxon>
        <taxon>SAR86 cluster</taxon>
    </lineage>
</organism>